<dbReference type="Pfam" id="PF13860">
    <property type="entry name" value="FlgD_ig"/>
    <property type="match status" value="1"/>
</dbReference>
<evidence type="ECO:0000256" key="2">
    <source>
        <dbReference type="ARBA" id="ARBA00016013"/>
    </source>
</evidence>
<evidence type="ECO:0000313" key="8">
    <source>
        <dbReference type="EMBL" id="RVT54339.1"/>
    </source>
</evidence>
<accession>A0A3S2UBJ9</accession>
<keyword evidence="8" id="KW-0282">Flagellum</keyword>
<organism evidence="8 9">
    <name type="scientific">Rubrivivax albus</name>
    <dbReference type="NCBI Taxonomy" id="2499835"/>
    <lineage>
        <taxon>Bacteria</taxon>
        <taxon>Pseudomonadati</taxon>
        <taxon>Pseudomonadota</taxon>
        <taxon>Betaproteobacteria</taxon>
        <taxon>Burkholderiales</taxon>
        <taxon>Sphaerotilaceae</taxon>
        <taxon>Rubrivivax</taxon>
    </lineage>
</organism>
<dbReference type="Gene3D" id="2.30.30.910">
    <property type="match status" value="1"/>
</dbReference>
<comment type="similarity">
    <text evidence="1 5">Belongs to the FlgD family.</text>
</comment>
<dbReference type="Pfam" id="PF03963">
    <property type="entry name" value="FlgD"/>
    <property type="match status" value="1"/>
</dbReference>
<dbReference type="InterPro" id="IPR025963">
    <property type="entry name" value="FLgD_Tudor"/>
</dbReference>
<protein>
    <recommendedName>
        <fullName evidence="2 5">Basal-body rod modification protein FlgD</fullName>
    </recommendedName>
</protein>
<dbReference type="Gene3D" id="2.60.40.4070">
    <property type="match status" value="1"/>
</dbReference>
<dbReference type="GO" id="GO:0044781">
    <property type="term" value="P:bacterial-type flagellum organization"/>
    <property type="evidence" value="ECO:0007669"/>
    <property type="project" value="UniProtKB-UniRule"/>
</dbReference>
<dbReference type="Pfam" id="PF13861">
    <property type="entry name" value="FLgD_tudor"/>
    <property type="match status" value="1"/>
</dbReference>
<feature type="domain" description="FlgD Tudor-like" evidence="7">
    <location>
        <begin position="84"/>
        <end position="206"/>
    </location>
</feature>
<evidence type="ECO:0000256" key="1">
    <source>
        <dbReference type="ARBA" id="ARBA00010577"/>
    </source>
</evidence>
<dbReference type="OrthoDB" id="9785233at2"/>
<dbReference type="InterPro" id="IPR005648">
    <property type="entry name" value="FlgD"/>
</dbReference>
<keyword evidence="3 5" id="KW-1005">Bacterial flagellum biogenesis</keyword>
<proteinExistence type="inferred from homology"/>
<reference evidence="8 9" key="1">
    <citation type="submission" date="2019-01" db="EMBL/GenBank/DDBJ databases">
        <authorList>
            <person name="Chen W.-M."/>
        </authorList>
    </citation>
    <scope>NUCLEOTIDE SEQUENCE [LARGE SCALE GENOMIC DNA]</scope>
    <source>
        <strain evidence="8 9">ICH-3</strain>
    </source>
</reference>
<keyword evidence="8" id="KW-0966">Cell projection</keyword>
<dbReference type="InterPro" id="IPR025965">
    <property type="entry name" value="FlgD/Vpr_Ig-like"/>
</dbReference>
<name>A0A3S2UBJ9_9BURK</name>
<keyword evidence="9" id="KW-1185">Reference proteome</keyword>
<feature type="domain" description="FlgD/Vpr Ig-like" evidence="6">
    <location>
        <begin position="101"/>
        <end position="171"/>
    </location>
</feature>
<gene>
    <name evidence="8" type="ORF">ENE75_05685</name>
</gene>
<evidence type="ECO:0000256" key="4">
    <source>
        <dbReference type="ARBA" id="ARBA00024746"/>
    </source>
</evidence>
<dbReference type="EMBL" id="SACT01000001">
    <property type="protein sequence ID" value="RVT54339.1"/>
    <property type="molecule type" value="Genomic_DNA"/>
</dbReference>
<dbReference type="AlphaFoldDB" id="A0A3S2UBJ9"/>
<dbReference type="RefSeq" id="WP_128196440.1">
    <property type="nucleotide sequence ID" value="NZ_SACT01000001.1"/>
</dbReference>
<evidence type="ECO:0000313" key="9">
    <source>
        <dbReference type="Proteomes" id="UP000288178"/>
    </source>
</evidence>
<evidence type="ECO:0000256" key="3">
    <source>
        <dbReference type="ARBA" id="ARBA00022795"/>
    </source>
</evidence>
<keyword evidence="8" id="KW-0969">Cilium</keyword>
<evidence type="ECO:0000256" key="5">
    <source>
        <dbReference type="RuleBase" id="RU362076"/>
    </source>
</evidence>
<evidence type="ECO:0000259" key="6">
    <source>
        <dbReference type="Pfam" id="PF13860"/>
    </source>
</evidence>
<comment type="caution">
    <text evidence="8">The sequence shown here is derived from an EMBL/GenBank/DDBJ whole genome shotgun (WGS) entry which is preliminary data.</text>
</comment>
<sequence length="217" mass="22327">MTTTASVTGASTDLSAVIGGSNASEAGSADRFLKLLVTQLQNQDPLNPMDNAELTSQMAQINTVTGIENLNNSVQAMHASFLQMQALQGASLVGRDVTVDGNQLTLVDGQLEGGFTLAGPADAVQVDILNPAGQVVDTLQLGAQDSGRHGFAWDASKLADAGGHTFRVSARLGAAEVASLPLMLDRVVSVGLDGSSGLVLTLERSGDKPYGEVHALN</sequence>
<evidence type="ECO:0000259" key="7">
    <source>
        <dbReference type="Pfam" id="PF13861"/>
    </source>
</evidence>
<dbReference type="Proteomes" id="UP000288178">
    <property type="component" value="Unassembled WGS sequence"/>
</dbReference>
<comment type="function">
    <text evidence="4 5">Required for flagellar hook formation. May act as a scaffolding protein.</text>
</comment>